<evidence type="ECO:0000313" key="2">
    <source>
        <dbReference type="EMBL" id="QOV90073.1"/>
    </source>
</evidence>
<organism evidence="2 3">
    <name type="scientific">Humisphaera borealis</name>
    <dbReference type="NCBI Taxonomy" id="2807512"/>
    <lineage>
        <taxon>Bacteria</taxon>
        <taxon>Pseudomonadati</taxon>
        <taxon>Planctomycetota</taxon>
        <taxon>Phycisphaerae</taxon>
        <taxon>Tepidisphaerales</taxon>
        <taxon>Tepidisphaeraceae</taxon>
        <taxon>Humisphaera</taxon>
    </lineage>
</organism>
<gene>
    <name evidence="2" type="ORF">IPV69_01485</name>
</gene>
<dbReference type="Gene3D" id="1.20.120.450">
    <property type="entry name" value="dinb family like domain"/>
    <property type="match status" value="1"/>
</dbReference>
<protein>
    <submittedName>
        <fullName evidence="2">DinB family protein</fullName>
    </submittedName>
</protein>
<reference evidence="2 3" key="1">
    <citation type="submission" date="2020-10" db="EMBL/GenBank/DDBJ databases">
        <title>Wide distribution of Phycisphaera-like planctomycetes from WD2101 soil group in peatlands and genome analysis of the first cultivated representative.</title>
        <authorList>
            <person name="Dedysh S.N."/>
            <person name="Beletsky A.V."/>
            <person name="Ivanova A."/>
            <person name="Kulichevskaya I.S."/>
            <person name="Suzina N.E."/>
            <person name="Philippov D.A."/>
            <person name="Rakitin A.L."/>
            <person name="Mardanov A.V."/>
            <person name="Ravin N.V."/>
        </authorList>
    </citation>
    <scope>NUCLEOTIDE SEQUENCE [LARGE SCALE GENOMIC DNA]</scope>
    <source>
        <strain evidence="2 3">M1803</strain>
    </source>
</reference>
<dbReference type="InterPro" id="IPR024775">
    <property type="entry name" value="DinB-like"/>
</dbReference>
<proteinExistence type="predicted"/>
<keyword evidence="3" id="KW-1185">Reference proteome</keyword>
<dbReference type="Proteomes" id="UP000593765">
    <property type="component" value="Chromosome"/>
</dbReference>
<name>A0A7M2WXE7_9BACT</name>
<evidence type="ECO:0000313" key="3">
    <source>
        <dbReference type="Proteomes" id="UP000593765"/>
    </source>
</evidence>
<dbReference type="SUPFAM" id="SSF109854">
    <property type="entry name" value="DinB/YfiT-like putative metalloenzymes"/>
    <property type="match status" value="1"/>
</dbReference>
<accession>A0A7M2WXE7</accession>
<dbReference type="RefSeq" id="WP_206293144.1">
    <property type="nucleotide sequence ID" value="NZ_CP063458.1"/>
</dbReference>
<dbReference type="Pfam" id="PF12867">
    <property type="entry name" value="DinB_2"/>
    <property type="match status" value="1"/>
</dbReference>
<dbReference type="EMBL" id="CP063458">
    <property type="protein sequence ID" value="QOV90073.1"/>
    <property type="molecule type" value="Genomic_DNA"/>
</dbReference>
<feature type="domain" description="DinB-like" evidence="1">
    <location>
        <begin position="17"/>
        <end position="150"/>
    </location>
</feature>
<dbReference type="KEGG" id="hbs:IPV69_01485"/>
<dbReference type="AlphaFoldDB" id="A0A7M2WXE7"/>
<dbReference type="InterPro" id="IPR034660">
    <property type="entry name" value="DinB/YfiT-like"/>
</dbReference>
<evidence type="ECO:0000259" key="1">
    <source>
        <dbReference type="Pfam" id="PF12867"/>
    </source>
</evidence>
<sequence>MQAIDLVRHALGVGDHVFQGLVADLRDHPMATQAPTGGNHAIWTLGHITLLEAGIPGIFFGESNPLASWEPLFQVGSKPTNDASAYPSFDELLGQYRQQRATTMKILDQVGESGMDRVPAHIPKGFEKAMATFGLTLLTMALHQMLHAGELADIRRAVGIKPMM</sequence>